<comment type="caution">
    <text evidence="2">The sequence shown here is derived from an EMBL/GenBank/DDBJ whole genome shotgun (WGS) entry which is preliminary data.</text>
</comment>
<dbReference type="InterPro" id="IPR054267">
    <property type="entry name" value="DUF6998"/>
</dbReference>
<feature type="domain" description="DUF6998" evidence="1">
    <location>
        <begin position="12"/>
        <end position="145"/>
    </location>
</feature>
<evidence type="ECO:0000259" key="1">
    <source>
        <dbReference type="Pfam" id="PF22522"/>
    </source>
</evidence>
<keyword evidence="3" id="KW-1185">Reference proteome</keyword>
<dbReference type="Pfam" id="PF22522">
    <property type="entry name" value="DUF6998"/>
    <property type="match status" value="1"/>
</dbReference>
<accession>A0ABX1MY42</accession>
<dbReference type="Proteomes" id="UP000652074">
    <property type="component" value="Unassembled WGS sequence"/>
</dbReference>
<name>A0ABX1MY42_9RHOO</name>
<proteinExistence type="predicted"/>
<evidence type="ECO:0000313" key="3">
    <source>
        <dbReference type="Proteomes" id="UP000652074"/>
    </source>
</evidence>
<evidence type="ECO:0000313" key="2">
    <source>
        <dbReference type="EMBL" id="NMF90989.1"/>
    </source>
</evidence>
<sequence length="150" mass="16681">MDKQLFPQLLRRIYEAVDELEKMFPGRHFTPDGHLVGSLGEALASYHYGISLSDASAECHDGICGERQVQVKATQGNRVALSSKPQHLLVLRLARDGTFTEEYNGPGALVWSLVSHKPRPKNGQYQVSLSALRRIMPTVAEDDRLPRTVA</sequence>
<protein>
    <recommendedName>
        <fullName evidence="1">DUF6998 domain-containing protein</fullName>
    </recommendedName>
</protein>
<gene>
    <name evidence="2" type="ORF">GPA26_21230</name>
</gene>
<dbReference type="RefSeq" id="WP_169208318.1">
    <property type="nucleotide sequence ID" value="NZ_CP059560.1"/>
</dbReference>
<reference evidence="2 3" key="1">
    <citation type="submission" date="2019-12" db="EMBL/GenBank/DDBJ databases">
        <title>Comparative genomics gives insights into the taxonomy of the Azoarcus-Aromatoleum group and reveals separate origins of nif in the plant-associated Azoarcus and non-plant-associated Aromatoleum sub-groups.</title>
        <authorList>
            <person name="Lafos M."/>
            <person name="Maluk M."/>
            <person name="Batista M."/>
            <person name="Junghare M."/>
            <person name="Carmona M."/>
            <person name="Faoro H."/>
            <person name="Cruz L.M."/>
            <person name="Battistoni F."/>
            <person name="De Souza E."/>
            <person name="Pedrosa F."/>
            <person name="Chen W.-M."/>
            <person name="Poole P.S."/>
            <person name="Dixon R.A."/>
            <person name="James E.K."/>
        </authorList>
    </citation>
    <scope>NUCLEOTIDE SEQUENCE [LARGE SCALE GENOMIC DNA]</scope>
    <source>
        <strain evidence="2 3">ToN1</strain>
    </source>
</reference>
<dbReference type="EMBL" id="WTVR01000060">
    <property type="protein sequence ID" value="NMF90989.1"/>
    <property type="molecule type" value="Genomic_DNA"/>
</dbReference>
<organism evidence="2 3">
    <name type="scientific">Aromatoleum petrolei</name>
    <dbReference type="NCBI Taxonomy" id="76116"/>
    <lineage>
        <taxon>Bacteria</taxon>
        <taxon>Pseudomonadati</taxon>
        <taxon>Pseudomonadota</taxon>
        <taxon>Betaproteobacteria</taxon>
        <taxon>Rhodocyclales</taxon>
        <taxon>Rhodocyclaceae</taxon>
        <taxon>Aromatoleum</taxon>
    </lineage>
</organism>